<dbReference type="RefSeq" id="WP_096495895.1">
    <property type="nucleotide sequence ID" value="NZ_CP023445.1"/>
</dbReference>
<evidence type="ECO:0000256" key="4">
    <source>
        <dbReference type="ARBA" id="ARBA00023002"/>
    </source>
</evidence>
<evidence type="ECO:0000313" key="8">
    <source>
        <dbReference type="EMBL" id="ATE56069.1"/>
    </source>
</evidence>
<dbReference type="AlphaFoldDB" id="A0A290ZAQ3"/>
<dbReference type="PROSITE" id="PS00059">
    <property type="entry name" value="ADH_ZINC"/>
    <property type="match status" value="1"/>
</dbReference>
<sequence>MRAVVLGGRGNVVVRDVPEPEVREPGDAVVRVVAAAVCGSDLAVLRGLSPLPHPVRSGHEFIGVVSEVGPEADLAPGQFVVAPFNTSCGACGNCRRGVTFACARGRLFGEVNPDGTVLDGGHAEFVRVPLAATTLVPVPGRPDGTLIPALLALADVLPTGYEAVRRAGIGRGSTAVVVGDGPVGLCAVLAARRLGAARVVVMSRDPRRQELARRLGATDVVAARGAKGIAEVVELLDGGSPHVVEAVGTEEAVRQAIGCALPGGQIGNVGLPWGVELPLWDLFGKGLTLSGGPASVRATAVELLPDVLSGDLGPEAVFDAVYPLDEAPAAFRAMDARRCVKPLLLL</sequence>
<dbReference type="GO" id="GO:0016491">
    <property type="term" value="F:oxidoreductase activity"/>
    <property type="evidence" value="ECO:0007669"/>
    <property type="project" value="UniProtKB-KW"/>
</dbReference>
<comment type="cofactor">
    <cofactor evidence="1 5">
        <name>Zn(2+)</name>
        <dbReference type="ChEBI" id="CHEBI:29105"/>
    </cofactor>
</comment>
<dbReference type="SUPFAM" id="SSF50129">
    <property type="entry name" value="GroES-like"/>
    <property type="match status" value="1"/>
</dbReference>
<feature type="domain" description="Alcohol dehydrogenase-like N-terminal" evidence="7">
    <location>
        <begin position="25"/>
        <end position="139"/>
    </location>
</feature>
<dbReference type="Gene3D" id="3.40.50.720">
    <property type="entry name" value="NAD(P)-binding Rossmann-like Domain"/>
    <property type="match status" value="1"/>
</dbReference>
<dbReference type="PANTHER" id="PTHR42813:SF2">
    <property type="entry name" value="DEHYDROGENASE, ZINC-CONTAINING, PUTATIVE (AFU_ORTHOLOGUE AFUA_2G02810)-RELATED"/>
    <property type="match status" value="1"/>
</dbReference>
<evidence type="ECO:0000256" key="5">
    <source>
        <dbReference type="RuleBase" id="RU361277"/>
    </source>
</evidence>
<protein>
    <submittedName>
        <fullName evidence="8">IMP dehydrogenase</fullName>
    </submittedName>
</protein>
<dbReference type="Pfam" id="PF08240">
    <property type="entry name" value="ADH_N"/>
    <property type="match status" value="1"/>
</dbReference>
<comment type="similarity">
    <text evidence="5">Belongs to the zinc-containing alcohol dehydrogenase family.</text>
</comment>
<dbReference type="SUPFAM" id="SSF51735">
    <property type="entry name" value="NAD(P)-binding Rossmann-fold domains"/>
    <property type="match status" value="1"/>
</dbReference>
<keyword evidence="4" id="KW-0560">Oxidoreductase</keyword>
<keyword evidence="9" id="KW-1185">Reference proteome</keyword>
<reference evidence="8" key="1">
    <citation type="submission" date="2017-09" db="EMBL/GenBank/DDBJ databases">
        <title>Complete Genome Sequence of ansamitocin-producing Bacterium Actinosynnema pretiosum X47.</title>
        <authorList>
            <person name="Cao G."/>
            <person name="Zong G."/>
            <person name="Zhong C."/>
            <person name="Fu J."/>
        </authorList>
    </citation>
    <scope>NUCLEOTIDE SEQUENCE [LARGE SCALE GENOMIC DNA]</scope>
    <source>
        <strain evidence="8">X47</strain>
    </source>
</reference>
<dbReference type="InterPro" id="IPR011032">
    <property type="entry name" value="GroES-like_sf"/>
</dbReference>
<accession>A0A290ZAQ3</accession>
<keyword evidence="3 5" id="KW-0862">Zinc</keyword>
<dbReference type="GO" id="GO:0008270">
    <property type="term" value="F:zinc ion binding"/>
    <property type="evidence" value="ECO:0007669"/>
    <property type="project" value="InterPro"/>
</dbReference>
<evidence type="ECO:0000259" key="7">
    <source>
        <dbReference type="Pfam" id="PF08240"/>
    </source>
</evidence>
<evidence type="ECO:0000256" key="3">
    <source>
        <dbReference type="ARBA" id="ARBA00022833"/>
    </source>
</evidence>
<dbReference type="InterPro" id="IPR002328">
    <property type="entry name" value="ADH_Zn_CS"/>
</dbReference>
<evidence type="ECO:0000256" key="2">
    <source>
        <dbReference type="ARBA" id="ARBA00022723"/>
    </source>
</evidence>
<dbReference type="PANTHER" id="PTHR42813">
    <property type="entry name" value="ZINC-TYPE ALCOHOL DEHYDROGENASE-LIKE"/>
    <property type="match status" value="1"/>
</dbReference>
<feature type="domain" description="Alcohol dehydrogenase-like C-terminal" evidence="6">
    <location>
        <begin position="182"/>
        <end position="291"/>
    </location>
</feature>
<dbReference type="Gene3D" id="3.90.180.10">
    <property type="entry name" value="Medium-chain alcohol dehydrogenases, catalytic domain"/>
    <property type="match status" value="1"/>
</dbReference>
<gene>
    <name evidence="8" type="ORF">CNX65_24650</name>
</gene>
<dbReference type="EMBL" id="CP023445">
    <property type="protein sequence ID" value="ATE56069.1"/>
    <property type="molecule type" value="Genomic_DNA"/>
</dbReference>
<proteinExistence type="inferred from homology"/>
<dbReference type="Proteomes" id="UP000218505">
    <property type="component" value="Chromosome"/>
</dbReference>
<dbReference type="Pfam" id="PF00107">
    <property type="entry name" value="ADH_zinc_N"/>
    <property type="match status" value="1"/>
</dbReference>
<name>A0A290ZAQ3_9PSEU</name>
<dbReference type="KEGG" id="apre:CNX65_24650"/>
<organism evidence="8 9">
    <name type="scientific">Actinosynnema pretiosum</name>
    <dbReference type="NCBI Taxonomy" id="42197"/>
    <lineage>
        <taxon>Bacteria</taxon>
        <taxon>Bacillati</taxon>
        <taxon>Actinomycetota</taxon>
        <taxon>Actinomycetes</taxon>
        <taxon>Pseudonocardiales</taxon>
        <taxon>Pseudonocardiaceae</taxon>
        <taxon>Actinosynnema</taxon>
    </lineage>
</organism>
<dbReference type="InterPro" id="IPR013149">
    <property type="entry name" value="ADH-like_C"/>
</dbReference>
<dbReference type="InterPro" id="IPR013154">
    <property type="entry name" value="ADH-like_N"/>
</dbReference>
<evidence type="ECO:0000259" key="6">
    <source>
        <dbReference type="Pfam" id="PF00107"/>
    </source>
</evidence>
<evidence type="ECO:0000256" key="1">
    <source>
        <dbReference type="ARBA" id="ARBA00001947"/>
    </source>
</evidence>
<keyword evidence="2 5" id="KW-0479">Metal-binding</keyword>
<evidence type="ECO:0000313" key="9">
    <source>
        <dbReference type="Proteomes" id="UP000218505"/>
    </source>
</evidence>
<dbReference type="InterPro" id="IPR036291">
    <property type="entry name" value="NAD(P)-bd_dom_sf"/>
</dbReference>